<proteinExistence type="predicted"/>
<protein>
    <submittedName>
        <fullName evidence="1">Uncharacterized protein</fullName>
    </submittedName>
</protein>
<organism evidence="1 2">
    <name type="scientific">Trichinella nativa</name>
    <dbReference type="NCBI Taxonomy" id="6335"/>
    <lineage>
        <taxon>Eukaryota</taxon>
        <taxon>Metazoa</taxon>
        <taxon>Ecdysozoa</taxon>
        <taxon>Nematoda</taxon>
        <taxon>Enoplea</taxon>
        <taxon>Dorylaimia</taxon>
        <taxon>Trichinellida</taxon>
        <taxon>Trichinellidae</taxon>
        <taxon>Trichinella</taxon>
    </lineage>
</organism>
<evidence type="ECO:0000313" key="2">
    <source>
        <dbReference type="Proteomes" id="UP000054721"/>
    </source>
</evidence>
<dbReference type="OrthoDB" id="6779578at2759"/>
<dbReference type="Proteomes" id="UP000054721">
    <property type="component" value="Unassembled WGS sequence"/>
</dbReference>
<sequence length="157" mass="17247">MDNVSRVVADTTTAKAAALGIRALRKTYRSSCLPSFKKASLVNSWLRGTSGMRSRDYIAGLKLRFGVIKTRSQNQSSDHLETTAHVSQKCLSTQALIIQRHNKITAIKSGGNVYKPDFVLVKDGTAHIMDVAVPWEKGTIMHESPVVCPLPDAPERQ</sequence>
<evidence type="ECO:0000313" key="1">
    <source>
        <dbReference type="EMBL" id="KRZ48407.1"/>
    </source>
</evidence>
<accession>A0A0V1KMS3</accession>
<dbReference type="EMBL" id="JYDW01000412">
    <property type="protein sequence ID" value="KRZ48407.1"/>
    <property type="molecule type" value="Genomic_DNA"/>
</dbReference>
<keyword evidence="2" id="KW-1185">Reference proteome</keyword>
<comment type="caution">
    <text evidence="1">The sequence shown here is derived from an EMBL/GenBank/DDBJ whole genome shotgun (WGS) entry which is preliminary data.</text>
</comment>
<dbReference type="AlphaFoldDB" id="A0A0V1KMS3"/>
<gene>
    <name evidence="1" type="ORF">T02_13713</name>
</gene>
<reference evidence="1 2" key="1">
    <citation type="submission" date="2015-05" db="EMBL/GenBank/DDBJ databases">
        <title>Evolution of Trichinella species and genotypes.</title>
        <authorList>
            <person name="Korhonen P.K."/>
            <person name="Edoardo P."/>
            <person name="Giuseppe L.R."/>
            <person name="Gasser R.B."/>
        </authorList>
    </citation>
    <scope>NUCLEOTIDE SEQUENCE [LARGE SCALE GENOMIC DNA]</scope>
    <source>
        <strain evidence="1">ISS10</strain>
    </source>
</reference>
<name>A0A0V1KMS3_9BILA</name>